<evidence type="ECO:0000313" key="2">
    <source>
        <dbReference type="EMBL" id="MDC7784548.1"/>
    </source>
</evidence>
<dbReference type="Gene3D" id="2.40.10.220">
    <property type="entry name" value="predicted glycosyltransferase like domains"/>
    <property type="match status" value="1"/>
</dbReference>
<protein>
    <submittedName>
        <fullName evidence="2">PilZ domain-containing protein</fullName>
    </submittedName>
</protein>
<keyword evidence="3" id="KW-1185">Reference proteome</keyword>
<dbReference type="Proteomes" id="UP001165652">
    <property type="component" value="Unassembled WGS sequence"/>
</dbReference>
<gene>
    <name evidence="2" type="ORF">PQJ73_02530</name>
</gene>
<reference evidence="2" key="2">
    <citation type="submission" date="2023-02" db="EMBL/GenBank/DDBJ databases">
        <authorList>
            <person name="Rayyan A."/>
            <person name="Meyer T."/>
            <person name="Kyndt J.A."/>
        </authorList>
    </citation>
    <scope>NUCLEOTIDE SEQUENCE</scope>
    <source>
        <strain evidence="2">DSM 9987</strain>
    </source>
</reference>
<feature type="domain" description="PilZ" evidence="1">
    <location>
        <begin position="15"/>
        <end position="92"/>
    </location>
</feature>
<dbReference type="InterPro" id="IPR009875">
    <property type="entry name" value="PilZ_domain"/>
</dbReference>
<proteinExistence type="predicted"/>
<dbReference type="RefSeq" id="WP_272775396.1">
    <property type="nucleotide sequence ID" value="NZ_JAQQLI010000002.1"/>
</dbReference>
<dbReference type="EMBL" id="JAQQLI010000002">
    <property type="protein sequence ID" value="MDC7784548.1"/>
    <property type="molecule type" value="Genomic_DNA"/>
</dbReference>
<evidence type="ECO:0000313" key="3">
    <source>
        <dbReference type="Proteomes" id="UP001165652"/>
    </source>
</evidence>
<evidence type="ECO:0000259" key="1">
    <source>
        <dbReference type="Pfam" id="PF07238"/>
    </source>
</evidence>
<organism evidence="2 3">
    <name type="scientific">Rhodoplanes tepidamans</name>
    <name type="common">Rhodoplanes cryptolactis</name>
    <dbReference type="NCBI Taxonomy" id="200616"/>
    <lineage>
        <taxon>Bacteria</taxon>
        <taxon>Pseudomonadati</taxon>
        <taxon>Pseudomonadota</taxon>
        <taxon>Alphaproteobacteria</taxon>
        <taxon>Hyphomicrobiales</taxon>
        <taxon>Nitrobacteraceae</taxon>
        <taxon>Rhodoplanes</taxon>
    </lineage>
</organism>
<sequence length="113" mass="11781">MPEQASGAAVATGREQRRARRYLTLATAKIAIPGDAIDCAVLNVSAGGACLLVCDVAAVPDAFDLLVDPGRIKVRCTIAWRGRHHVGVSFVPTGGEPLPSPDAWPPLVPLAET</sequence>
<name>A0ABT5J4U9_RHOTP</name>
<comment type="caution">
    <text evidence="2">The sequence shown here is derived from an EMBL/GenBank/DDBJ whole genome shotgun (WGS) entry which is preliminary data.</text>
</comment>
<accession>A0ABT5J4U9</accession>
<reference evidence="2" key="1">
    <citation type="journal article" date="2023" name="Microbiol Resour">
        <title>Genome Sequences of Rhodoplanes serenus and Two Thermotolerant Strains, Rhodoplanes tepidamans and 'Rhodoplanes cryptolactis,' Further Refine the Genus.</title>
        <authorList>
            <person name="Rayyan A.A."/>
            <person name="Kyndt J.A."/>
        </authorList>
    </citation>
    <scope>NUCLEOTIDE SEQUENCE</scope>
    <source>
        <strain evidence="2">DSM 9987</strain>
    </source>
</reference>
<dbReference type="SUPFAM" id="SSF141371">
    <property type="entry name" value="PilZ domain-like"/>
    <property type="match status" value="1"/>
</dbReference>
<dbReference type="Pfam" id="PF07238">
    <property type="entry name" value="PilZ"/>
    <property type="match status" value="1"/>
</dbReference>